<dbReference type="Gene3D" id="3.10.450.50">
    <property type="match status" value="1"/>
</dbReference>
<gene>
    <name evidence="2" type="ORF">SAMN05216586_10381</name>
</gene>
<dbReference type="SUPFAM" id="SSF54427">
    <property type="entry name" value="NTF2-like"/>
    <property type="match status" value="1"/>
</dbReference>
<proteinExistence type="predicted"/>
<protein>
    <submittedName>
        <fullName evidence="2">SnoaL-like domain-containing protein</fullName>
    </submittedName>
</protein>
<accession>A0AAQ1G627</accession>
<evidence type="ECO:0000259" key="1">
    <source>
        <dbReference type="Pfam" id="PF13577"/>
    </source>
</evidence>
<dbReference type="AlphaFoldDB" id="A0AAQ1G627"/>
<keyword evidence="3" id="KW-1185">Reference proteome</keyword>
<comment type="caution">
    <text evidence="2">The sequence shown here is derived from an EMBL/GenBank/DDBJ whole genome shotgun (WGS) entry which is preliminary data.</text>
</comment>
<organism evidence="2 3">
    <name type="scientific">Halopseudomonas aestusnigri</name>
    <dbReference type="NCBI Taxonomy" id="857252"/>
    <lineage>
        <taxon>Bacteria</taxon>
        <taxon>Pseudomonadati</taxon>
        <taxon>Pseudomonadota</taxon>
        <taxon>Gammaproteobacteria</taxon>
        <taxon>Pseudomonadales</taxon>
        <taxon>Pseudomonadaceae</taxon>
        <taxon>Halopseudomonas</taxon>
    </lineage>
</organism>
<dbReference type="CDD" id="cd00531">
    <property type="entry name" value="NTF2_like"/>
    <property type="match status" value="1"/>
</dbReference>
<dbReference type="InterPro" id="IPR037401">
    <property type="entry name" value="SnoaL-like"/>
</dbReference>
<dbReference type="RefSeq" id="WP_088275019.1">
    <property type="nucleotide sequence ID" value="NZ_FNVE01000003.1"/>
</dbReference>
<reference evidence="2 3" key="1">
    <citation type="submission" date="2016-10" db="EMBL/GenBank/DDBJ databases">
        <authorList>
            <person name="Varghese N."/>
            <person name="Submissions S."/>
        </authorList>
    </citation>
    <scope>NUCLEOTIDE SEQUENCE [LARGE SCALE GENOMIC DNA]</scope>
    <source>
        <strain evidence="2 3">CECT 8317</strain>
    </source>
</reference>
<dbReference type="Pfam" id="PF13577">
    <property type="entry name" value="SnoaL_4"/>
    <property type="match status" value="1"/>
</dbReference>
<evidence type="ECO:0000313" key="2">
    <source>
        <dbReference type="EMBL" id="SEG05641.1"/>
    </source>
</evidence>
<name>A0AAQ1G627_9GAMM</name>
<dbReference type="Proteomes" id="UP000243518">
    <property type="component" value="Unassembled WGS sequence"/>
</dbReference>
<dbReference type="InterPro" id="IPR032710">
    <property type="entry name" value="NTF2-like_dom_sf"/>
</dbReference>
<sequence>MDAIVQRLQRLEDMESIRSLKHRYLNACDRKDVESIRGCFAEGPVWIDFGPIGTFRDRDAFIEVYRQMACQPSVIDLHHAANPEITLESADTASACWAIYYFNLNADSGLTRQLGGTYQDRYRKSDGRWQIVETVCRLHSVVTGRNLGEPDDQ</sequence>
<dbReference type="EMBL" id="FNVE01000003">
    <property type="protein sequence ID" value="SEG05641.1"/>
    <property type="molecule type" value="Genomic_DNA"/>
</dbReference>
<feature type="domain" description="SnoaL-like" evidence="1">
    <location>
        <begin position="9"/>
        <end position="133"/>
    </location>
</feature>
<evidence type="ECO:0000313" key="3">
    <source>
        <dbReference type="Proteomes" id="UP000243518"/>
    </source>
</evidence>